<keyword evidence="3" id="KW-1185">Reference proteome</keyword>
<comment type="caution">
    <text evidence="2">The sequence shown here is derived from an EMBL/GenBank/DDBJ whole genome shotgun (WGS) entry which is preliminary data.</text>
</comment>
<reference evidence="2" key="1">
    <citation type="submission" date="2023-12" db="EMBL/GenBank/DDBJ databases">
        <title>Genome assembly of Anisodus tanguticus.</title>
        <authorList>
            <person name="Wang Y.-J."/>
        </authorList>
    </citation>
    <scope>NUCLEOTIDE SEQUENCE</scope>
    <source>
        <strain evidence="2">KB-2021</strain>
        <tissue evidence="2">Leaf</tissue>
    </source>
</reference>
<accession>A0AAE1S570</accession>
<proteinExistence type="predicted"/>
<gene>
    <name evidence="2" type="ORF">RND71_018976</name>
</gene>
<evidence type="ECO:0000313" key="3">
    <source>
        <dbReference type="Proteomes" id="UP001291623"/>
    </source>
</evidence>
<name>A0AAE1S570_9SOLA</name>
<sequence>MSSWSWNTEKVDEKLQMLEQVKGQIKDQTEKSRQHDTQEGEDLRKQNYEAAIAANETGDEVEDGEIIDDDIGMELHYNSRKRKSHMVNANYIDELDSKPHKVKVSRSERTTMTTTMQVFKENLGRGIGSQRDMLTSHLEEDGDPKAFLRMMHMNWKTKDIQVN</sequence>
<dbReference type="AlphaFoldDB" id="A0AAE1S570"/>
<dbReference type="EMBL" id="JAVYJV010000009">
    <property type="protein sequence ID" value="KAK4363735.1"/>
    <property type="molecule type" value="Genomic_DNA"/>
</dbReference>
<organism evidence="2 3">
    <name type="scientific">Anisodus tanguticus</name>
    <dbReference type="NCBI Taxonomy" id="243964"/>
    <lineage>
        <taxon>Eukaryota</taxon>
        <taxon>Viridiplantae</taxon>
        <taxon>Streptophyta</taxon>
        <taxon>Embryophyta</taxon>
        <taxon>Tracheophyta</taxon>
        <taxon>Spermatophyta</taxon>
        <taxon>Magnoliopsida</taxon>
        <taxon>eudicotyledons</taxon>
        <taxon>Gunneridae</taxon>
        <taxon>Pentapetalae</taxon>
        <taxon>asterids</taxon>
        <taxon>lamiids</taxon>
        <taxon>Solanales</taxon>
        <taxon>Solanaceae</taxon>
        <taxon>Solanoideae</taxon>
        <taxon>Hyoscyameae</taxon>
        <taxon>Anisodus</taxon>
    </lineage>
</organism>
<feature type="region of interest" description="Disordered" evidence="1">
    <location>
        <begin position="24"/>
        <end position="45"/>
    </location>
</feature>
<dbReference type="Proteomes" id="UP001291623">
    <property type="component" value="Unassembled WGS sequence"/>
</dbReference>
<evidence type="ECO:0000256" key="1">
    <source>
        <dbReference type="SAM" id="MobiDB-lite"/>
    </source>
</evidence>
<evidence type="ECO:0000313" key="2">
    <source>
        <dbReference type="EMBL" id="KAK4363735.1"/>
    </source>
</evidence>
<protein>
    <submittedName>
        <fullName evidence="2">Uncharacterized protein</fullName>
    </submittedName>
</protein>